<dbReference type="PANTHER" id="PTHR41248:SF1">
    <property type="entry name" value="NORD PROTEIN"/>
    <property type="match status" value="1"/>
</dbReference>
<dbReference type="Proteomes" id="UP000602260">
    <property type="component" value="Unassembled WGS sequence"/>
</dbReference>
<dbReference type="RefSeq" id="WP_186878724.1">
    <property type="nucleotide sequence ID" value="NZ_JACOPN010000006.1"/>
</dbReference>
<dbReference type="Gene3D" id="3.40.50.410">
    <property type="entry name" value="von Willebrand factor, type A domain"/>
    <property type="match status" value="1"/>
</dbReference>
<dbReference type="AlphaFoldDB" id="A0A8J6M4T7"/>
<dbReference type="InterPro" id="IPR036465">
    <property type="entry name" value="vWFA_dom_sf"/>
</dbReference>
<accession>A0A8J6M4T7</accession>
<feature type="compositionally biased region" description="Basic and acidic residues" evidence="1">
    <location>
        <begin position="196"/>
        <end position="209"/>
    </location>
</feature>
<dbReference type="Pfam" id="PF11775">
    <property type="entry name" value="CobT_C"/>
    <property type="match status" value="1"/>
</dbReference>
<dbReference type="PANTHER" id="PTHR41248">
    <property type="entry name" value="NORD PROTEIN"/>
    <property type="match status" value="1"/>
</dbReference>
<dbReference type="SUPFAM" id="SSF53300">
    <property type="entry name" value="vWA-like"/>
    <property type="match status" value="1"/>
</dbReference>
<evidence type="ECO:0000256" key="1">
    <source>
        <dbReference type="SAM" id="MobiDB-lite"/>
    </source>
</evidence>
<protein>
    <recommendedName>
        <fullName evidence="2">Cobalamin biosynthesis protein CobT VWA domain-containing protein</fullName>
    </recommendedName>
</protein>
<evidence type="ECO:0000313" key="4">
    <source>
        <dbReference type="Proteomes" id="UP000602260"/>
    </source>
</evidence>
<evidence type="ECO:0000313" key="3">
    <source>
        <dbReference type="EMBL" id="MBC5717482.1"/>
    </source>
</evidence>
<keyword evidence="4" id="KW-1185">Reference proteome</keyword>
<evidence type="ECO:0000259" key="2">
    <source>
        <dbReference type="Pfam" id="PF11775"/>
    </source>
</evidence>
<gene>
    <name evidence="3" type="ORF">H8S55_09140</name>
</gene>
<feature type="region of interest" description="Disordered" evidence="1">
    <location>
        <begin position="196"/>
        <end position="229"/>
    </location>
</feature>
<dbReference type="EMBL" id="JACOPN010000006">
    <property type="protein sequence ID" value="MBC5717482.1"/>
    <property type="molecule type" value="Genomic_DNA"/>
</dbReference>
<sequence>MSIDREESLFLTVSEDHSQRPIPEFVKTMGEPVRQLGGMAAAYEGVVLGGADKVFGLDELNLWLRRYRFAAYDMELLLPIAHMCLEYAVRLRIREERPGIQTMAQQAARELLETDPLNLRVTSRNWMYIYWMVRQFPQAADPESLRILRHLSGFDTMVELFVQLVEASARCENARDLVEQAVLLYHKIFTRFFAPDHDKDPVPDNHETPDPMAQPLDEGEPPEPDPAQAELSYEKAGAVLTDGIELPEDALAAIPESLEKNFGPSYQTAQAREELERTVCVDIHENRRLLLTDGLPESAYEGVSARAENLRASRAGNQKMMEEHASAVHQGISSIAQAFRNALNLKNEPEVYRADRGVLVSRDLWKAGRCKDPKLFEKVFRQDDSTVVVELLIDASGSQSVRQAMVAMQSYMFSAALSAIHIPHRVMSYCTYGDHTVLRRFRDYDDSPAADRRILEYRATSNNRDGLALAAAGVDLMRRREDHKIVIAFSDGLPNDMVSGRVRAGKPKKYVGEEAVRDTCFQVRKLRRAGAYVLGVFLGDDDELENERMIYGSAFLRIRRAEDFGGSAGKRLSEILLQL</sequence>
<dbReference type="InterPro" id="IPR051928">
    <property type="entry name" value="NorD/CobT"/>
</dbReference>
<comment type="caution">
    <text evidence="3">The sequence shown here is derived from an EMBL/GenBank/DDBJ whole genome shotgun (WGS) entry which is preliminary data.</text>
</comment>
<proteinExistence type="predicted"/>
<name>A0A8J6M4T7_9FIRM</name>
<feature type="domain" description="Cobalamin biosynthesis protein CobT VWA" evidence="2">
    <location>
        <begin position="456"/>
        <end position="577"/>
    </location>
</feature>
<dbReference type="InterPro" id="IPR025861">
    <property type="entry name" value="CobT_VWA_dom"/>
</dbReference>
<organism evidence="3 4">
    <name type="scientific">Flintibacter faecis</name>
    <dbReference type="NCBI Taxonomy" id="2763047"/>
    <lineage>
        <taxon>Bacteria</taxon>
        <taxon>Bacillati</taxon>
        <taxon>Bacillota</taxon>
        <taxon>Clostridia</taxon>
        <taxon>Eubacteriales</taxon>
        <taxon>Flintibacter</taxon>
    </lineage>
</organism>
<reference evidence="3" key="1">
    <citation type="submission" date="2020-08" db="EMBL/GenBank/DDBJ databases">
        <title>Genome public.</title>
        <authorList>
            <person name="Liu C."/>
            <person name="Sun Q."/>
        </authorList>
    </citation>
    <scope>NUCLEOTIDE SEQUENCE</scope>
    <source>
        <strain evidence="3">BX5</strain>
    </source>
</reference>